<evidence type="ECO:0000256" key="1">
    <source>
        <dbReference type="SAM" id="MobiDB-lite"/>
    </source>
</evidence>
<dbReference type="Proteomes" id="UP000038009">
    <property type="component" value="Unassembled WGS sequence"/>
</dbReference>
<protein>
    <submittedName>
        <fullName evidence="2">Uncharacterized protein</fullName>
    </submittedName>
</protein>
<feature type="compositionally biased region" description="Basic residues" evidence="1">
    <location>
        <begin position="51"/>
        <end position="72"/>
    </location>
</feature>
<organism evidence="2 3">
    <name type="scientific">Leptomonas seymouri</name>
    <dbReference type="NCBI Taxonomy" id="5684"/>
    <lineage>
        <taxon>Eukaryota</taxon>
        <taxon>Discoba</taxon>
        <taxon>Euglenozoa</taxon>
        <taxon>Kinetoplastea</taxon>
        <taxon>Metakinetoplastina</taxon>
        <taxon>Trypanosomatida</taxon>
        <taxon>Trypanosomatidae</taxon>
        <taxon>Leishmaniinae</taxon>
        <taxon>Leptomonas</taxon>
    </lineage>
</organism>
<name>A0A0N1HTQ4_LEPSE</name>
<dbReference type="OMA" id="YDFHPRI"/>
<sequence length="497" mass="54894">MPKAAARDYRCSWEVPYDFHPRIRAYPGVTSVVRSYMDGKAVPADPESRKPSRKQSRAHKERQPKMLRHYRLRPSPPSKIDVTVAQVVIDGDPPAAPPKKAEVVQIGQAACQPPSAPRPPRRRPLRRVVDNYNTKTIDAPAAAVAARRGRKTPSNEGGRLPEPQVEATESRSPAIKYEADAEHIPRRRPLIPSHFTPLKRDAPAEVTPATRGVVPVASVPIAVPPLRPVPPTHTSYCSRTKLRYTLPPSYSAQLRDFEDQPVPTISVRDRYTLPPSLREVRIRRRRVRSASRSGFVQELLHSAKTQARSPGAALPQSVLDSYLDASDAENFNPAAHNFNAVYTDAYESSVAERAAALQATERRMWKRLIARVAPLDVAHREAISAGGVSVMDSGHVSEPICITGELNATDARSDGGAGASEEVSVVVYPFIDELPATVEDVRHAELHRRLPKGREWDRQAAIRSAVGATAQEALLDLGLDPRYRQPGDLLLQRSRSY</sequence>
<evidence type="ECO:0000313" key="2">
    <source>
        <dbReference type="EMBL" id="KPI83332.1"/>
    </source>
</evidence>
<evidence type="ECO:0000313" key="3">
    <source>
        <dbReference type="Proteomes" id="UP000038009"/>
    </source>
</evidence>
<dbReference type="VEuPathDB" id="TriTrypDB:Lsey_0393_0060"/>
<reference evidence="2 3" key="1">
    <citation type="journal article" date="2015" name="PLoS Pathog.">
        <title>Leptomonas seymouri: Adaptations to the Dixenous Life Cycle Analyzed by Genome Sequencing, Transcriptome Profiling and Co-infection with Leishmania donovani.</title>
        <authorList>
            <person name="Kraeva N."/>
            <person name="Butenko A."/>
            <person name="Hlavacova J."/>
            <person name="Kostygov A."/>
            <person name="Myskova J."/>
            <person name="Grybchuk D."/>
            <person name="Lestinova T."/>
            <person name="Votypka J."/>
            <person name="Volf P."/>
            <person name="Opperdoes F."/>
            <person name="Flegontov P."/>
            <person name="Lukes J."/>
            <person name="Yurchenko V."/>
        </authorList>
    </citation>
    <scope>NUCLEOTIDE SEQUENCE [LARGE SCALE GENOMIC DNA]</scope>
    <source>
        <strain evidence="2 3">ATCC 30220</strain>
    </source>
</reference>
<dbReference type="EMBL" id="LJSK01000393">
    <property type="protein sequence ID" value="KPI83332.1"/>
    <property type="molecule type" value="Genomic_DNA"/>
</dbReference>
<feature type="region of interest" description="Disordered" evidence="1">
    <location>
        <begin position="39"/>
        <end position="78"/>
    </location>
</feature>
<dbReference type="OrthoDB" id="273839at2759"/>
<comment type="caution">
    <text evidence="2">The sequence shown here is derived from an EMBL/GenBank/DDBJ whole genome shotgun (WGS) entry which is preliminary data.</text>
</comment>
<proteinExistence type="predicted"/>
<accession>A0A0N1HTQ4</accession>
<dbReference type="AlphaFoldDB" id="A0A0N1HTQ4"/>
<keyword evidence="3" id="KW-1185">Reference proteome</keyword>
<feature type="region of interest" description="Disordered" evidence="1">
    <location>
        <begin position="141"/>
        <end position="173"/>
    </location>
</feature>
<gene>
    <name evidence="2" type="ORF">ABL78_7641</name>
</gene>